<dbReference type="SUPFAM" id="SSF46689">
    <property type="entry name" value="Homeodomain-like"/>
    <property type="match status" value="1"/>
</dbReference>
<dbReference type="AlphaFoldDB" id="A0A089HM50"/>
<evidence type="ECO:0000313" key="7">
    <source>
        <dbReference type="Proteomes" id="UP000029409"/>
    </source>
</evidence>
<dbReference type="STRING" id="44251.PDUR_05140"/>
<protein>
    <submittedName>
        <fullName evidence="6">Transcriptional regulator</fullName>
    </submittedName>
</protein>
<sequence length="173" mass="19614">MTKSETRSVNRKSDIISAAIEVFAETGYFRATTAQVAERAKISQPYIFRFFSTKEALLLTALEVSWTRVIDSFRKVVESASPEQLETELIQAYVVILESYRNEVLLQMQAQTIQEDSIREAMRDGFGEVRRMVLDAFRSAGIPDAEERTMLFLARGMLCNISAALAMPELMEI</sequence>
<dbReference type="Gene3D" id="1.10.357.10">
    <property type="entry name" value="Tetracycline Repressor, domain 2"/>
    <property type="match status" value="1"/>
</dbReference>
<dbReference type="PANTHER" id="PTHR30055">
    <property type="entry name" value="HTH-TYPE TRANSCRIPTIONAL REGULATOR RUTR"/>
    <property type="match status" value="1"/>
</dbReference>
<accession>A0A089HM50</accession>
<dbReference type="PANTHER" id="PTHR30055:SF234">
    <property type="entry name" value="HTH-TYPE TRANSCRIPTIONAL REGULATOR BETI"/>
    <property type="match status" value="1"/>
</dbReference>
<reference evidence="6 7" key="1">
    <citation type="submission" date="2014-08" db="EMBL/GenBank/DDBJ databases">
        <title>Comparative genomics of the Paenibacillus odorifer group.</title>
        <authorList>
            <person name="den Bakker H.C."/>
            <person name="Tsai Y.-C."/>
            <person name="Martin N."/>
            <person name="Korlach J."/>
            <person name="Wiedmann M."/>
        </authorList>
    </citation>
    <scope>NUCLEOTIDE SEQUENCE [LARGE SCALE GENOMIC DNA]</scope>
    <source>
        <strain evidence="6 7">DSM 1735</strain>
    </source>
</reference>
<evidence type="ECO:0000313" key="6">
    <source>
        <dbReference type="EMBL" id="AIQ11423.1"/>
    </source>
</evidence>
<name>A0A089HM50_PAEDU</name>
<dbReference type="PROSITE" id="PS50977">
    <property type="entry name" value="HTH_TETR_2"/>
    <property type="match status" value="1"/>
</dbReference>
<dbReference type="InterPro" id="IPR050109">
    <property type="entry name" value="HTH-type_TetR-like_transc_reg"/>
</dbReference>
<dbReference type="eggNOG" id="COG1309">
    <property type="taxonomic scope" value="Bacteria"/>
</dbReference>
<dbReference type="RefSeq" id="WP_042205336.1">
    <property type="nucleotide sequence ID" value="NZ_CP009288.1"/>
</dbReference>
<gene>
    <name evidence="6" type="ORF">PDUR_05140</name>
</gene>
<evidence type="ECO:0000256" key="1">
    <source>
        <dbReference type="ARBA" id="ARBA00023015"/>
    </source>
</evidence>
<keyword evidence="1" id="KW-0805">Transcription regulation</keyword>
<dbReference type="Gene3D" id="1.10.10.60">
    <property type="entry name" value="Homeodomain-like"/>
    <property type="match status" value="1"/>
</dbReference>
<keyword evidence="2 4" id="KW-0238">DNA-binding</keyword>
<dbReference type="PROSITE" id="PS01081">
    <property type="entry name" value="HTH_TETR_1"/>
    <property type="match status" value="1"/>
</dbReference>
<dbReference type="GO" id="GO:0000976">
    <property type="term" value="F:transcription cis-regulatory region binding"/>
    <property type="evidence" value="ECO:0007669"/>
    <property type="project" value="TreeGrafter"/>
</dbReference>
<evidence type="ECO:0000256" key="4">
    <source>
        <dbReference type="PROSITE-ProRule" id="PRU00335"/>
    </source>
</evidence>
<evidence type="ECO:0000256" key="2">
    <source>
        <dbReference type="ARBA" id="ARBA00023125"/>
    </source>
</evidence>
<dbReference type="InterPro" id="IPR023772">
    <property type="entry name" value="DNA-bd_HTH_TetR-type_CS"/>
</dbReference>
<dbReference type="InterPro" id="IPR001647">
    <property type="entry name" value="HTH_TetR"/>
</dbReference>
<organism evidence="6 7">
    <name type="scientific">Paenibacillus durus</name>
    <name type="common">Paenibacillus azotofixans</name>
    <dbReference type="NCBI Taxonomy" id="44251"/>
    <lineage>
        <taxon>Bacteria</taxon>
        <taxon>Bacillati</taxon>
        <taxon>Bacillota</taxon>
        <taxon>Bacilli</taxon>
        <taxon>Bacillales</taxon>
        <taxon>Paenibacillaceae</taxon>
        <taxon>Paenibacillus</taxon>
    </lineage>
</organism>
<dbReference type="PRINTS" id="PR00455">
    <property type="entry name" value="HTHTETR"/>
</dbReference>
<dbReference type="GO" id="GO:0003700">
    <property type="term" value="F:DNA-binding transcription factor activity"/>
    <property type="evidence" value="ECO:0007669"/>
    <property type="project" value="TreeGrafter"/>
</dbReference>
<proteinExistence type="predicted"/>
<feature type="domain" description="HTH tetR-type" evidence="5">
    <location>
        <begin position="9"/>
        <end position="69"/>
    </location>
</feature>
<dbReference type="Proteomes" id="UP000029409">
    <property type="component" value="Chromosome"/>
</dbReference>
<dbReference type="EMBL" id="CP009288">
    <property type="protein sequence ID" value="AIQ11423.1"/>
    <property type="molecule type" value="Genomic_DNA"/>
</dbReference>
<dbReference type="OrthoDB" id="2356263at2"/>
<dbReference type="KEGG" id="pdu:PDUR_05140"/>
<feature type="DNA-binding region" description="H-T-H motif" evidence="4">
    <location>
        <begin position="32"/>
        <end position="51"/>
    </location>
</feature>
<keyword evidence="3" id="KW-0804">Transcription</keyword>
<evidence type="ECO:0000256" key="3">
    <source>
        <dbReference type="ARBA" id="ARBA00023163"/>
    </source>
</evidence>
<keyword evidence="7" id="KW-1185">Reference proteome</keyword>
<evidence type="ECO:0000259" key="5">
    <source>
        <dbReference type="PROSITE" id="PS50977"/>
    </source>
</evidence>
<dbReference type="InterPro" id="IPR009057">
    <property type="entry name" value="Homeodomain-like_sf"/>
</dbReference>
<dbReference type="Pfam" id="PF00440">
    <property type="entry name" value="TetR_N"/>
    <property type="match status" value="1"/>
</dbReference>